<dbReference type="InterPro" id="IPR008995">
    <property type="entry name" value="Mo/tungstate-bd_C_term_dom"/>
</dbReference>
<dbReference type="EMBL" id="PNIN01000003">
    <property type="protein sequence ID" value="PMP73032.1"/>
    <property type="molecule type" value="Genomic_DNA"/>
</dbReference>
<evidence type="ECO:0000313" key="2">
    <source>
        <dbReference type="Proteomes" id="UP000242881"/>
    </source>
</evidence>
<accession>A0A2J6WRM8</accession>
<reference evidence="1 2" key="1">
    <citation type="submission" date="2018-01" db="EMBL/GenBank/DDBJ databases">
        <title>Metagenomic assembled genomes from two thermal pools in the Uzon Caldera, Kamchatka, Russia.</title>
        <authorList>
            <person name="Wilkins L."/>
            <person name="Ettinger C."/>
        </authorList>
    </citation>
    <scope>NUCLEOTIDE SEQUENCE [LARGE SCALE GENOMIC DNA]</scope>
    <source>
        <strain evidence="1">ZAV-05</strain>
    </source>
</reference>
<gene>
    <name evidence="1" type="ORF">C0187_00230</name>
</gene>
<dbReference type="AlphaFoldDB" id="A0A2J6WRM8"/>
<evidence type="ECO:0000313" key="1">
    <source>
        <dbReference type="EMBL" id="PMP73032.1"/>
    </source>
</evidence>
<protein>
    <recommendedName>
        <fullName evidence="3">Transport-associated OB type 1 domain-containing protein</fullName>
    </recommendedName>
</protein>
<proteinExistence type="predicted"/>
<organism evidence="1 2">
    <name type="scientific">Calditerrivibrio nitroreducens</name>
    <dbReference type="NCBI Taxonomy" id="477976"/>
    <lineage>
        <taxon>Bacteria</taxon>
        <taxon>Pseudomonadati</taxon>
        <taxon>Deferribacterota</taxon>
        <taxon>Deferribacteres</taxon>
        <taxon>Deferribacterales</taxon>
        <taxon>Calditerrivibrionaceae</taxon>
    </lineage>
</organism>
<dbReference type="Proteomes" id="UP000242881">
    <property type="component" value="Unassembled WGS sequence"/>
</dbReference>
<comment type="caution">
    <text evidence="1">The sequence shown here is derived from an EMBL/GenBank/DDBJ whole genome shotgun (WGS) entry which is preliminary data.</text>
</comment>
<sequence length="129" mass="15074">MNRLAGIITHFHSVDTMSTVNVNTEIGEFCCVILENPQTATYLKKENKVKLLFKETNFFISKNQIYNFNSFRTIIKDILLADIFVKLAVESNNYFFCVLITKKEFETFDLNLNDEIFVYIKPTNIILEI</sequence>
<evidence type="ECO:0008006" key="3">
    <source>
        <dbReference type="Google" id="ProtNLM"/>
    </source>
</evidence>
<dbReference type="SUPFAM" id="SSF50331">
    <property type="entry name" value="MOP-like"/>
    <property type="match status" value="1"/>
</dbReference>
<name>A0A2J6WRM8_9BACT</name>